<dbReference type="Pfam" id="PF03105">
    <property type="entry name" value="SPX"/>
    <property type="match status" value="2"/>
</dbReference>
<gene>
    <name evidence="8" type="ORF">PV10_00519</name>
</gene>
<evidence type="ECO:0000256" key="2">
    <source>
        <dbReference type="ARBA" id="ARBA00022771"/>
    </source>
</evidence>
<dbReference type="PROSITE" id="PS51382">
    <property type="entry name" value="SPX"/>
    <property type="match status" value="1"/>
</dbReference>
<keyword evidence="3" id="KW-0862">Zinc</keyword>
<evidence type="ECO:0000256" key="5">
    <source>
        <dbReference type="SAM" id="MobiDB-lite"/>
    </source>
</evidence>
<dbReference type="EMBL" id="KN847520">
    <property type="protein sequence ID" value="KIV96686.1"/>
    <property type="molecule type" value="Genomic_DNA"/>
</dbReference>
<dbReference type="InterPro" id="IPR004331">
    <property type="entry name" value="SPX_dom"/>
</dbReference>
<feature type="domain" description="SPX" evidence="7">
    <location>
        <begin position="1"/>
        <end position="336"/>
    </location>
</feature>
<name>A0A0D1Y7I3_EXOME</name>
<keyword evidence="9" id="KW-1185">Reference proteome</keyword>
<evidence type="ECO:0000259" key="6">
    <source>
        <dbReference type="PROSITE" id="PS50089"/>
    </source>
</evidence>
<evidence type="ECO:0000313" key="8">
    <source>
        <dbReference type="EMBL" id="KIV96686.1"/>
    </source>
</evidence>
<evidence type="ECO:0000259" key="7">
    <source>
        <dbReference type="PROSITE" id="PS51382"/>
    </source>
</evidence>
<evidence type="ECO:0000313" key="9">
    <source>
        <dbReference type="Proteomes" id="UP000054302"/>
    </source>
</evidence>
<dbReference type="GO" id="GO:0008270">
    <property type="term" value="F:zinc ion binding"/>
    <property type="evidence" value="ECO:0007669"/>
    <property type="project" value="UniProtKB-KW"/>
</dbReference>
<dbReference type="STRING" id="212818.A0A0D1Y7I3"/>
<dbReference type="PANTHER" id="PTHR23327">
    <property type="entry name" value="RING FINGER PROTEIN 127"/>
    <property type="match status" value="1"/>
</dbReference>
<dbReference type="OrthoDB" id="5588846at2759"/>
<dbReference type="SUPFAM" id="SSF57850">
    <property type="entry name" value="RING/U-box"/>
    <property type="match status" value="1"/>
</dbReference>
<keyword evidence="2 4" id="KW-0863">Zinc-finger</keyword>
<dbReference type="InterPro" id="IPR017907">
    <property type="entry name" value="Znf_RING_CS"/>
</dbReference>
<dbReference type="InterPro" id="IPR018957">
    <property type="entry name" value="Znf_C3HC4_RING-type"/>
</dbReference>
<dbReference type="HOGENOM" id="CLU_017137_2_1_1"/>
<feature type="region of interest" description="Disordered" evidence="5">
    <location>
        <begin position="131"/>
        <end position="171"/>
    </location>
</feature>
<protein>
    <recommendedName>
        <fullName evidence="10">RING-type domain-containing protein</fullName>
    </recommendedName>
</protein>
<sequence>MKFGQDYQVALSRGEYPPDWIESAISYKKLKKCIKRVQQELISLGLDKETLNELWQHVGPNSDNSTDEQVLQYSLQKSGKIPFTPKLTIAIDPQDGSPMDAWLSPDTRRVLRRLVNKERLATINGDQIAHASADYDSPRPSVSEADSTSDVDSMAENEAGTSSRKHRHTDTIEVPLTSDSEFFQILRRELSELDQIQVAEQQRIQDEITALGNELQRLKNSRKKRSKQEVETWRNIFQMYQDAEIFSSLHEADAGDRDSTQAQKHFEEFNKALEPQREEIMKFGQLAGGSLDRFLRINIKLLRLIKFQEINKTALTKIMKKFDKRTSLHTRATIQNSLTKTPFLAENLSRATCFTITNELLNLIPQLNDYLCPICFSISWKPVRLNCNHVFCIRCLIVLQRQRKPHCPLCRELVVMEADNDNVDFELMLFLHKNFKKDVKQKQHENEIAAGIDRWGEQYGKSQKCIVM</sequence>
<evidence type="ECO:0000256" key="3">
    <source>
        <dbReference type="ARBA" id="ARBA00022833"/>
    </source>
</evidence>
<dbReference type="PROSITE" id="PS00518">
    <property type="entry name" value="ZF_RING_1"/>
    <property type="match status" value="1"/>
</dbReference>
<accession>A0A0D1Y7I3</accession>
<keyword evidence="1" id="KW-0479">Metal-binding</keyword>
<dbReference type="SMART" id="SM00184">
    <property type="entry name" value="RING"/>
    <property type="match status" value="1"/>
</dbReference>
<dbReference type="InterPro" id="IPR001841">
    <property type="entry name" value="Znf_RING"/>
</dbReference>
<dbReference type="Proteomes" id="UP000054302">
    <property type="component" value="Unassembled WGS sequence"/>
</dbReference>
<dbReference type="RefSeq" id="XP_016228260.1">
    <property type="nucleotide sequence ID" value="XM_016364611.1"/>
</dbReference>
<dbReference type="Pfam" id="PF00097">
    <property type="entry name" value="zf-C3HC4"/>
    <property type="match status" value="1"/>
</dbReference>
<evidence type="ECO:0000256" key="1">
    <source>
        <dbReference type="ARBA" id="ARBA00022723"/>
    </source>
</evidence>
<dbReference type="OMA" id="CIRCLIV"/>
<evidence type="ECO:0000256" key="4">
    <source>
        <dbReference type="PROSITE-ProRule" id="PRU00175"/>
    </source>
</evidence>
<dbReference type="PANTHER" id="PTHR23327:SF51">
    <property type="entry name" value="TRANSCRIPTIONAL REGULATOR OF YEAST FORM ADHERENCE 3"/>
    <property type="match status" value="1"/>
</dbReference>
<dbReference type="InterPro" id="IPR013083">
    <property type="entry name" value="Znf_RING/FYVE/PHD"/>
</dbReference>
<dbReference type="PROSITE" id="PS50089">
    <property type="entry name" value="ZF_RING_2"/>
    <property type="match status" value="1"/>
</dbReference>
<organism evidence="8 9">
    <name type="scientific">Exophiala mesophila</name>
    <name type="common">Black yeast-like fungus</name>
    <dbReference type="NCBI Taxonomy" id="212818"/>
    <lineage>
        <taxon>Eukaryota</taxon>
        <taxon>Fungi</taxon>
        <taxon>Dikarya</taxon>
        <taxon>Ascomycota</taxon>
        <taxon>Pezizomycotina</taxon>
        <taxon>Eurotiomycetes</taxon>
        <taxon>Chaetothyriomycetidae</taxon>
        <taxon>Chaetothyriales</taxon>
        <taxon>Herpotrichiellaceae</taxon>
        <taxon>Exophiala</taxon>
    </lineage>
</organism>
<dbReference type="Gene3D" id="3.30.40.10">
    <property type="entry name" value="Zinc/RING finger domain, C3HC4 (zinc finger)"/>
    <property type="match status" value="1"/>
</dbReference>
<dbReference type="GeneID" id="27318364"/>
<reference evidence="8 9" key="1">
    <citation type="submission" date="2015-01" db="EMBL/GenBank/DDBJ databases">
        <title>The Genome Sequence of Exophiala mesophila CBS40295.</title>
        <authorList>
            <consortium name="The Broad Institute Genomics Platform"/>
            <person name="Cuomo C."/>
            <person name="de Hoog S."/>
            <person name="Gorbushina A."/>
            <person name="Stielow B."/>
            <person name="Teixiera M."/>
            <person name="Abouelleil A."/>
            <person name="Chapman S.B."/>
            <person name="Priest M."/>
            <person name="Young S.K."/>
            <person name="Wortman J."/>
            <person name="Nusbaum C."/>
            <person name="Birren B."/>
        </authorList>
    </citation>
    <scope>NUCLEOTIDE SEQUENCE [LARGE SCALE GENOMIC DNA]</scope>
    <source>
        <strain evidence="8 9">CBS 40295</strain>
    </source>
</reference>
<dbReference type="AlphaFoldDB" id="A0A0D1Y7I3"/>
<evidence type="ECO:0008006" key="10">
    <source>
        <dbReference type="Google" id="ProtNLM"/>
    </source>
</evidence>
<feature type="domain" description="RING-type" evidence="6">
    <location>
        <begin position="372"/>
        <end position="411"/>
    </location>
</feature>
<proteinExistence type="predicted"/>
<dbReference type="VEuPathDB" id="FungiDB:PV10_00519"/>